<evidence type="ECO:0000313" key="3">
    <source>
        <dbReference type="Proteomes" id="UP000835052"/>
    </source>
</evidence>
<dbReference type="Proteomes" id="UP000835052">
    <property type="component" value="Unassembled WGS sequence"/>
</dbReference>
<proteinExistence type="predicted"/>
<protein>
    <submittedName>
        <fullName evidence="2">Uncharacterized protein</fullName>
    </submittedName>
</protein>
<evidence type="ECO:0000313" key="2">
    <source>
        <dbReference type="EMBL" id="CAD6185273.1"/>
    </source>
</evidence>
<name>A0A8S1GRI9_9PELO</name>
<keyword evidence="3" id="KW-1185">Reference proteome</keyword>
<reference evidence="2" key="1">
    <citation type="submission" date="2020-10" db="EMBL/GenBank/DDBJ databases">
        <authorList>
            <person name="Kikuchi T."/>
        </authorList>
    </citation>
    <scope>NUCLEOTIDE SEQUENCE</scope>
    <source>
        <strain evidence="2">NKZ352</strain>
    </source>
</reference>
<keyword evidence="1" id="KW-1133">Transmembrane helix</keyword>
<sequence>MLPPLPLRRAVWPPALPLPPCVAKSEAQAAASAVALALREAWRAVVPRLLLWLLVGWATAESFFLLSCLFSLSE</sequence>
<keyword evidence="1" id="KW-0472">Membrane</keyword>
<gene>
    <name evidence="2" type="ORF">CAUJ_LOCUS1192</name>
</gene>
<dbReference type="EMBL" id="CAJGYM010000002">
    <property type="protein sequence ID" value="CAD6185273.1"/>
    <property type="molecule type" value="Genomic_DNA"/>
</dbReference>
<organism evidence="2 3">
    <name type="scientific">Caenorhabditis auriculariae</name>
    <dbReference type="NCBI Taxonomy" id="2777116"/>
    <lineage>
        <taxon>Eukaryota</taxon>
        <taxon>Metazoa</taxon>
        <taxon>Ecdysozoa</taxon>
        <taxon>Nematoda</taxon>
        <taxon>Chromadorea</taxon>
        <taxon>Rhabditida</taxon>
        <taxon>Rhabditina</taxon>
        <taxon>Rhabditomorpha</taxon>
        <taxon>Rhabditoidea</taxon>
        <taxon>Rhabditidae</taxon>
        <taxon>Peloderinae</taxon>
        <taxon>Caenorhabditis</taxon>
    </lineage>
</organism>
<accession>A0A8S1GRI9</accession>
<feature type="transmembrane region" description="Helical" evidence="1">
    <location>
        <begin position="49"/>
        <end position="72"/>
    </location>
</feature>
<dbReference type="AlphaFoldDB" id="A0A8S1GRI9"/>
<evidence type="ECO:0000256" key="1">
    <source>
        <dbReference type="SAM" id="Phobius"/>
    </source>
</evidence>
<keyword evidence="1" id="KW-0812">Transmembrane</keyword>
<comment type="caution">
    <text evidence="2">The sequence shown here is derived from an EMBL/GenBank/DDBJ whole genome shotgun (WGS) entry which is preliminary data.</text>
</comment>